<evidence type="ECO:0000256" key="1">
    <source>
        <dbReference type="SAM" id="MobiDB-lite"/>
    </source>
</evidence>
<accession>A0A098S9R0</accession>
<dbReference type="Proteomes" id="UP000029736">
    <property type="component" value="Unassembled WGS sequence"/>
</dbReference>
<proteinExistence type="predicted"/>
<dbReference type="AlphaFoldDB" id="A0A098S9R0"/>
<name>A0A098S9R0_9BACT</name>
<gene>
    <name evidence="2" type="ORF">IX84_06950</name>
</gene>
<dbReference type="RefSeq" id="WP_044217800.1">
    <property type="nucleotide sequence ID" value="NZ_JBKAGJ010000001.1"/>
</dbReference>
<feature type="compositionally biased region" description="Basic and acidic residues" evidence="1">
    <location>
        <begin position="27"/>
        <end position="48"/>
    </location>
</feature>
<feature type="region of interest" description="Disordered" evidence="1">
    <location>
        <begin position="23"/>
        <end position="60"/>
    </location>
</feature>
<reference evidence="2 3" key="1">
    <citation type="journal article" date="2014" name="Int. J. Syst. Evol. Microbiol.">
        <title>Phaeodactylibacter xiamenensis gen. nov., sp. nov., a member of the family Saprospiraceae isolated from the marine alga Phaeodactylum tricornutum.</title>
        <authorList>
            <person name="Chen Z.Jr."/>
            <person name="Lei X."/>
            <person name="Lai Q."/>
            <person name="Li Y."/>
            <person name="Zhang B."/>
            <person name="Zhang J."/>
            <person name="Zhang H."/>
            <person name="Yang L."/>
            <person name="Zheng W."/>
            <person name="Tian Y."/>
            <person name="Yu Z."/>
            <person name="Xu H.Jr."/>
            <person name="Zheng T."/>
        </authorList>
    </citation>
    <scope>NUCLEOTIDE SEQUENCE [LARGE SCALE GENOMIC DNA]</scope>
    <source>
        <strain evidence="2 3">KD52</strain>
    </source>
</reference>
<dbReference type="EMBL" id="JPOS01000016">
    <property type="protein sequence ID" value="KGE88855.1"/>
    <property type="molecule type" value="Genomic_DNA"/>
</dbReference>
<sequence>MLKLLVTGLILYAAYKFFFGPNAIGRGQEDQRDQIRYDDQRKESRRGDNDDDYIDYEEVD</sequence>
<keyword evidence="3" id="KW-1185">Reference proteome</keyword>
<evidence type="ECO:0008006" key="4">
    <source>
        <dbReference type="Google" id="ProtNLM"/>
    </source>
</evidence>
<evidence type="ECO:0000313" key="2">
    <source>
        <dbReference type="EMBL" id="KGE88855.1"/>
    </source>
</evidence>
<organism evidence="2 3">
    <name type="scientific">Phaeodactylibacter xiamenensis</name>
    <dbReference type="NCBI Taxonomy" id="1524460"/>
    <lineage>
        <taxon>Bacteria</taxon>
        <taxon>Pseudomonadati</taxon>
        <taxon>Bacteroidota</taxon>
        <taxon>Saprospiria</taxon>
        <taxon>Saprospirales</taxon>
        <taxon>Haliscomenobacteraceae</taxon>
        <taxon>Phaeodactylibacter</taxon>
    </lineage>
</organism>
<protein>
    <recommendedName>
        <fullName evidence="4">DUF4834 domain-containing protein</fullName>
    </recommendedName>
</protein>
<evidence type="ECO:0000313" key="3">
    <source>
        <dbReference type="Proteomes" id="UP000029736"/>
    </source>
</evidence>
<comment type="caution">
    <text evidence="2">The sequence shown here is derived from an EMBL/GenBank/DDBJ whole genome shotgun (WGS) entry which is preliminary data.</text>
</comment>
<feature type="compositionally biased region" description="Acidic residues" evidence="1">
    <location>
        <begin position="49"/>
        <end position="60"/>
    </location>
</feature>